<dbReference type="InterPro" id="IPR014735">
    <property type="entry name" value="Transposase_Tn5-like_N"/>
</dbReference>
<reference evidence="2 3" key="1">
    <citation type="submission" date="2012-06" db="EMBL/GenBank/DDBJ databases">
        <title>Complete sequence of Thiocystis violascens DSM 198.</title>
        <authorList>
            <consortium name="US DOE Joint Genome Institute"/>
            <person name="Lucas S."/>
            <person name="Han J."/>
            <person name="Lapidus A."/>
            <person name="Cheng J.-F."/>
            <person name="Goodwin L."/>
            <person name="Pitluck S."/>
            <person name="Peters L."/>
            <person name="Ovchinnikova G."/>
            <person name="Teshima H."/>
            <person name="Detter J.C."/>
            <person name="Han C."/>
            <person name="Tapia R."/>
            <person name="Land M."/>
            <person name="Hauser L."/>
            <person name="Kyrpides N."/>
            <person name="Ivanova N."/>
            <person name="Pagani I."/>
            <person name="Vogl K."/>
            <person name="Liu Z."/>
            <person name="Frigaard N.-U."/>
            <person name="Bryant D."/>
            <person name="Woyke T."/>
        </authorList>
    </citation>
    <scope>NUCLEOTIDE SEQUENCE [LARGE SCALE GENOMIC DNA]</scope>
    <source>
        <strain evidence="3">ATCC 17096 / DSM 198 / 6111</strain>
    </source>
</reference>
<dbReference type="PANTHER" id="PTHR37319:SF1">
    <property type="entry name" value="TRANSPOSASE TN5 DIMERISATION DOMAIN-CONTAINING PROTEIN"/>
    <property type="match status" value="1"/>
</dbReference>
<sequence length="236" mass="26073">MPSESLQTQDRWGWWCGIDLGDARCDRRAVQLVERLAERPMASLPGACHGWAETQAAYRFLAQDAFDWMDILEPHRQCTRERMATQPVVLCVQDTTALNFNGRAIEGLGPLSFAAPRGMYLHPTDAIISAREPLGVLDAWMWAQAPKDPDGIRPGIKESVRWGEGYARVADLAAELPQARLVYLADREGDLLDLMRGARDLGNPADWLLRAKHNRALPEGADQACGHHPGGGGRAD</sequence>
<dbReference type="SUPFAM" id="SSF53098">
    <property type="entry name" value="Ribonuclease H-like"/>
    <property type="match status" value="1"/>
</dbReference>
<feature type="domain" description="Transposase Tn5-like N-terminal" evidence="1">
    <location>
        <begin position="17"/>
        <end position="65"/>
    </location>
</feature>
<dbReference type="InterPro" id="IPR012337">
    <property type="entry name" value="RNaseH-like_sf"/>
</dbReference>
<dbReference type="PANTHER" id="PTHR37319">
    <property type="entry name" value="TRANSPOSASE"/>
    <property type="match status" value="1"/>
</dbReference>
<dbReference type="InterPro" id="IPR038215">
    <property type="entry name" value="TN5-like_N_sf"/>
</dbReference>
<dbReference type="EMBL" id="CP003154">
    <property type="protein sequence ID" value="AFL74835.1"/>
    <property type="molecule type" value="Genomic_DNA"/>
</dbReference>
<organism evidence="2 3">
    <name type="scientific">Thiocystis violascens (strain ATCC 17096 / DSM 198 / 6111)</name>
    <name type="common">Chromatium violascens</name>
    <dbReference type="NCBI Taxonomy" id="765911"/>
    <lineage>
        <taxon>Bacteria</taxon>
        <taxon>Pseudomonadati</taxon>
        <taxon>Pseudomonadota</taxon>
        <taxon>Gammaproteobacteria</taxon>
        <taxon>Chromatiales</taxon>
        <taxon>Chromatiaceae</taxon>
        <taxon>Thiocystis</taxon>
    </lineage>
</organism>
<dbReference type="Proteomes" id="UP000006062">
    <property type="component" value="Chromosome"/>
</dbReference>
<dbReference type="KEGG" id="tvi:Thivi_2935"/>
<evidence type="ECO:0000313" key="2">
    <source>
        <dbReference type="EMBL" id="AFL74835.1"/>
    </source>
</evidence>
<gene>
    <name evidence="2" type="ordered locus">Thivi_2935</name>
</gene>
<dbReference type="Pfam" id="PF14706">
    <property type="entry name" value="Tnp_DNA_bind"/>
    <property type="match status" value="1"/>
</dbReference>
<dbReference type="Gene3D" id="1.10.246.40">
    <property type="entry name" value="Tn5 transposase, domain 1"/>
    <property type="match status" value="1"/>
</dbReference>
<dbReference type="InterPro" id="IPR047768">
    <property type="entry name" value="Tn5p-like"/>
</dbReference>
<dbReference type="RefSeq" id="WP_014779263.1">
    <property type="nucleotide sequence ID" value="NC_018012.1"/>
</dbReference>
<dbReference type="HOGENOM" id="CLU_110212_0_0_6"/>
<dbReference type="AlphaFoldDB" id="I3YCW7"/>
<proteinExistence type="predicted"/>
<accession>I3YCW7</accession>
<evidence type="ECO:0000313" key="3">
    <source>
        <dbReference type="Proteomes" id="UP000006062"/>
    </source>
</evidence>
<dbReference type="eggNOG" id="COG3385">
    <property type="taxonomic scope" value="Bacteria"/>
</dbReference>
<name>I3YCW7_THIV6</name>
<evidence type="ECO:0000259" key="1">
    <source>
        <dbReference type="Pfam" id="PF14706"/>
    </source>
</evidence>
<protein>
    <recommendedName>
        <fullName evidence="1">Transposase Tn5-like N-terminal domain-containing protein</fullName>
    </recommendedName>
</protein>
<dbReference type="Gene3D" id="3.90.350.10">
    <property type="entry name" value="Transposase Inhibitor Protein From Tn5, Chain A, domain 1"/>
    <property type="match status" value="1"/>
</dbReference>
<dbReference type="STRING" id="765911.Thivi_2935"/>
<keyword evidence="3" id="KW-1185">Reference proteome</keyword>